<dbReference type="OrthoDB" id="3255669at2"/>
<dbReference type="RefSeq" id="WP_123224904.1">
    <property type="nucleotide sequence ID" value="NZ_RJSF01000047.1"/>
</dbReference>
<keyword evidence="2" id="KW-1185">Reference proteome</keyword>
<accession>A0A3N0GGT1</accession>
<dbReference type="SUPFAM" id="SSF55961">
    <property type="entry name" value="Bet v1-like"/>
    <property type="match status" value="1"/>
</dbReference>
<evidence type="ECO:0000313" key="2">
    <source>
        <dbReference type="Proteomes" id="UP000279994"/>
    </source>
</evidence>
<dbReference type="Gene3D" id="3.30.530.20">
    <property type="match status" value="1"/>
</dbReference>
<comment type="caution">
    <text evidence="1">The sequence shown here is derived from an EMBL/GenBank/DDBJ whole genome shotgun (WGS) entry which is preliminary data.</text>
</comment>
<name>A0A3N0GGT1_9ACTN</name>
<reference evidence="1 2" key="1">
    <citation type="submission" date="2018-11" db="EMBL/GenBank/DDBJ databases">
        <authorList>
            <person name="Li F."/>
        </authorList>
    </citation>
    <scope>NUCLEOTIDE SEQUENCE [LARGE SCALE GENOMIC DNA]</scope>
    <source>
        <strain evidence="1 2">Gsoil 818</strain>
    </source>
</reference>
<sequence>MESWSYETGGAMQSKWRPGVAGAAVAAAAEVGLIHLGRTYGSTAEERDERLPGDDLVPHATVQTDHAITIDAPPSAVWPWLVQMGWGRGAWYTARWVDRLLFPDNGPSADRIVPALQDISVGTFIPDGKPETKTGLYVVALEPERVLVLRSNSHLPMSWRDRATLDWTWTFVLTPIDDGRRTRYHFRSRWVTTPWWFSLGGWLGIVPADFVMSRDHLRNVKKRAEQLALAA</sequence>
<evidence type="ECO:0000313" key="1">
    <source>
        <dbReference type="EMBL" id="RNM11674.1"/>
    </source>
</evidence>
<gene>
    <name evidence="1" type="ORF">EFL26_21155</name>
</gene>
<dbReference type="InterPro" id="IPR023393">
    <property type="entry name" value="START-like_dom_sf"/>
</dbReference>
<proteinExistence type="predicted"/>
<organism evidence="1 2">
    <name type="scientific">Nocardioides pocheonensis</name>
    <dbReference type="NCBI Taxonomy" id="661485"/>
    <lineage>
        <taxon>Bacteria</taxon>
        <taxon>Bacillati</taxon>
        <taxon>Actinomycetota</taxon>
        <taxon>Actinomycetes</taxon>
        <taxon>Propionibacteriales</taxon>
        <taxon>Nocardioidaceae</taxon>
        <taxon>Nocardioides</taxon>
    </lineage>
</organism>
<protein>
    <submittedName>
        <fullName evidence="1">SRPBCC family protein</fullName>
    </submittedName>
</protein>
<dbReference type="AlphaFoldDB" id="A0A3N0GGT1"/>
<dbReference type="Proteomes" id="UP000279994">
    <property type="component" value="Unassembled WGS sequence"/>
</dbReference>
<dbReference type="EMBL" id="RJSF01000047">
    <property type="protein sequence ID" value="RNM11674.1"/>
    <property type="molecule type" value="Genomic_DNA"/>
</dbReference>